<dbReference type="InterPro" id="IPR013783">
    <property type="entry name" value="Ig-like_fold"/>
</dbReference>
<proteinExistence type="predicted"/>
<accession>A0A0S7XSZ6</accession>
<dbReference type="PROSITE" id="PS51272">
    <property type="entry name" value="SLH"/>
    <property type="match status" value="3"/>
</dbReference>
<dbReference type="InterPro" id="IPR001119">
    <property type="entry name" value="SLH_dom"/>
</dbReference>
<dbReference type="Proteomes" id="UP000051861">
    <property type="component" value="Unassembled WGS sequence"/>
</dbReference>
<evidence type="ECO:0000313" key="3">
    <source>
        <dbReference type="Proteomes" id="UP000051861"/>
    </source>
</evidence>
<comment type="caution">
    <text evidence="2">The sequence shown here is derived from an EMBL/GenBank/DDBJ whole genome shotgun (WGS) entry which is preliminary data.</text>
</comment>
<feature type="domain" description="SLH" evidence="1">
    <location>
        <begin position="208"/>
        <end position="268"/>
    </location>
</feature>
<name>A0A0S7XSZ6_UNCSA</name>
<evidence type="ECO:0000259" key="1">
    <source>
        <dbReference type="PROSITE" id="PS51272"/>
    </source>
</evidence>
<dbReference type="Gene3D" id="2.60.40.10">
    <property type="entry name" value="Immunoglobulins"/>
    <property type="match status" value="1"/>
</dbReference>
<reference evidence="2 3" key="1">
    <citation type="journal article" date="2015" name="Microbiome">
        <title>Genomic resolution of linkages in carbon, nitrogen, and sulfur cycling among widespread estuary sediment bacteria.</title>
        <authorList>
            <person name="Baker B.J."/>
            <person name="Lazar C.S."/>
            <person name="Teske A.P."/>
            <person name="Dick G.J."/>
        </authorList>
    </citation>
    <scope>NUCLEOTIDE SEQUENCE [LARGE SCALE GENOMIC DNA]</scope>
    <source>
        <strain evidence="2">DG_54_3</strain>
    </source>
</reference>
<feature type="domain" description="SLH" evidence="1">
    <location>
        <begin position="334"/>
        <end position="394"/>
    </location>
</feature>
<sequence>DVSDVVPSCLKLGARFAILGSEGKSYTVHRVRKLYANVDYDVMSNGLPNVPHYGIEFWPSSNLALRIGADNDEMTAGIGLRFSGIEFNYAYHPYNGIPENATHFFSLAYLGEALKRELRVQIDNPTDKSVIHEDHVNVSGKIEVVEGDESEGPAGPIAVKVNGVNVPIGSDLSFSAEVPVDTVGKKLLLVEASDAAGDFGSKEIRLVRLINFADVPEGYWAKVPIENTGTVGLVEGYPDGTFKPERALTRAELSTLLVRAKGLKIPEGRAKQVFKDVKPDHWAAKYIEVAQKAGLVEGYPDRTFRPNNQINKAEGITVLVRFDNLRLAEVYEKPFWDVSTDNWAAKYIQAAKDAGMLKYVERNVLRPKENLARSEAVEMLAKTSLAGGKIQDLYSWEKGFRRETVPERPRIRASIY</sequence>
<dbReference type="AlphaFoldDB" id="A0A0S7XSZ6"/>
<feature type="non-terminal residue" evidence="2">
    <location>
        <position position="1"/>
    </location>
</feature>
<protein>
    <recommendedName>
        <fullName evidence="1">SLH domain-containing protein</fullName>
    </recommendedName>
</protein>
<dbReference type="InterPro" id="IPR051465">
    <property type="entry name" value="Cell_Envelope_Struct_Comp"/>
</dbReference>
<feature type="domain" description="SLH" evidence="1">
    <location>
        <begin position="270"/>
        <end position="333"/>
    </location>
</feature>
<gene>
    <name evidence="2" type="ORF">AMJ44_10040</name>
</gene>
<organism evidence="2 3">
    <name type="scientific">candidate division WOR-1 bacterium DG_54_3</name>
    <dbReference type="NCBI Taxonomy" id="1703775"/>
    <lineage>
        <taxon>Bacteria</taxon>
        <taxon>Bacillati</taxon>
        <taxon>Saganbacteria</taxon>
    </lineage>
</organism>
<evidence type="ECO:0000313" key="2">
    <source>
        <dbReference type="EMBL" id="KPJ65476.1"/>
    </source>
</evidence>
<dbReference type="EMBL" id="LIZX01000114">
    <property type="protein sequence ID" value="KPJ65476.1"/>
    <property type="molecule type" value="Genomic_DNA"/>
</dbReference>
<dbReference type="Pfam" id="PF00395">
    <property type="entry name" value="SLH"/>
    <property type="match status" value="2"/>
</dbReference>
<dbReference type="PANTHER" id="PTHR43308">
    <property type="entry name" value="OUTER MEMBRANE PROTEIN ALPHA-RELATED"/>
    <property type="match status" value="1"/>
</dbReference>